<reference evidence="1 2" key="1">
    <citation type="journal article" date="2014" name="Syst. Appl. Microbiol.">
        <title>Genomic insights into the taxonomic status of the three subspecies of Bacillus subtilis.</title>
        <authorList>
            <person name="Yi H."/>
            <person name="Chun J."/>
            <person name="Cha C.J."/>
        </authorList>
    </citation>
    <scope>NUCLEOTIDE SEQUENCE [LARGE SCALE GENOMIC DNA]</scope>
    <source>
        <strain evidence="1 2">KCTC 13429</strain>
    </source>
</reference>
<gene>
    <name evidence="1" type="ORF">BSI_07480</name>
</gene>
<evidence type="ECO:0000313" key="2">
    <source>
        <dbReference type="Proteomes" id="UP000011182"/>
    </source>
</evidence>
<accession>A0A9W5LMD1</accession>
<keyword evidence="2" id="KW-1185">Reference proteome</keyword>
<sequence length="345" mass="40418">MSFLFLEDDDLQMIWDSINNTQLVFHPVYAPIGSIDYSEFLTLNEEKEVSLILDRNLFSSLLSLAKNGDLKDTKEKRMIALLMLWTQMKQVPISAGLAIMENASRYNDSYNAKIELNNFNDIFDFYPPQIWLNLANGTIDQIPKCNLFNIPYENSITYHETNDHFLMNYASMLHLVNIYRDSDMNPLEKLLEFLSWNFENLLISQYINTYLVMLFSNQNGIKAPKHANSDILERIEKGCMNQAWDLTYLSYWSTLYWNESKMHEVFLFATADTLLKKIFINTHNGGGLFNLINVVFPRRSAERIIQFYIEKTRNRTKPDFGDNPTQYFKSLIEKEKKHLKQSVGL</sequence>
<dbReference type="RefSeq" id="WP_003236476.1">
    <property type="nucleotide sequence ID" value="NZ_AMXN01000001.1"/>
</dbReference>
<organism evidence="1 2">
    <name type="scientific">Bacillus inaquosorum KCTC 13429</name>
    <dbReference type="NCBI Taxonomy" id="1236548"/>
    <lineage>
        <taxon>Bacteria</taxon>
        <taxon>Bacillati</taxon>
        <taxon>Bacillota</taxon>
        <taxon>Bacilli</taxon>
        <taxon>Bacillales</taxon>
        <taxon>Bacillaceae</taxon>
        <taxon>Bacillus</taxon>
    </lineage>
</organism>
<proteinExistence type="predicted"/>
<dbReference type="Proteomes" id="UP000011182">
    <property type="component" value="Unassembled WGS sequence"/>
</dbReference>
<protein>
    <submittedName>
        <fullName evidence="1">Uncharacterized protein</fullName>
    </submittedName>
</protein>
<comment type="caution">
    <text evidence="1">The sequence shown here is derived from an EMBL/GenBank/DDBJ whole genome shotgun (WGS) entry which is preliminary data.</text>
</comment>
<dbReference type="EMBL" id="AMXN01000001">
    <property type="protein sequence ID" value="ELS63357.1"/>
    <property type="molecule type" value="Genomic_DNA"/>
</dbReference>
<dbReference type="AlphaFoldDB" id="A0A9W5LMD1"/>
<name>A0A9W5LMD1_9BACI</name>
<evidence type="ECO:0000313" key="1">
    <source>
        <dbReference type="EMBL" id="ELS63357.1"/>
    </source>
</evidence>